<evidence type="ECO:0000259" key="2">
    <source>
        <dbReference type="Pfam" id="PF21360"/>
    </source>
</evidence>
<feature type="domain" description="PylC N-terminal" evidence="2">
    <location>
        <begin position="8"/>
        <end position="97"/>
    </location>
</feature>
<dbReference type="Pfam" id="PF21360">
    <property type="entry name" value="PylC-like_N"/>
    <property type="match status" value="1"/>
</dbReference>
<dbReference type="Proteomes" id="UP000184028">
    <property type="component" value="Unassembled WGS sequence"/>
</dbReference>
<dbReference type="Gene3D" id="3.40.50.20">
    <property type="match status" value="1"/>
</dbReference>
<gene>
    <name evidence="3" type="ORF">SAMN05444484_104332</name>
</gene>
<dbReference type="EMBL" id="FRBT01000004">
    <property type="protein sequence ID" value="SHM19336.1"/>
    <property type="molecule type" value="Genomic_DNA"/>
</dbReference>
<dbReference type="SUPFAM" id="SSF56059">
    <property type="entry name" value="Glutathione synthetase ATP-binding domain-like"/>
    <property type="match status" value="1"/>
</dbReference>
<dbReference type="STRING" id="946677.SAMN05444484_104332"/>
<evidence type="ECO:0000259" key="1">
    <source>
        <dbReference type="Pfam" id="PF02655"/>
    </source>
</evidence>
<dbReference type="RefSeq" id="WP_068843814.1">
    <property type="nucleotide sequence ID" value="NZ_FRBT01000004.1"/>
</dbReference>
<evidence type="ECO:0000313" key="4">
    <source>
        <dbReference type="Proteomes" id="UP000184028"/>
    </source>
</evidence>
<dbReference type="InterPro" id="IPR048764">
    <property type="entry name" value="PylC_N"/>
</dbReference>
<dbReference type="Pfam" id="PF02655">
    <property type="entry name" value="ATP-grasp_3"/>
    <property type="match status" value="1"/>
</dbReference>
<name>A0A1M7GSV3_9FLAO</name>
<organism evidence="3 4">
    <name type="scientific">Flavobacterium chilense</name>
    <dbReference type="NCBI Taxonomy" id="946677"/>
    <lineage>
        <taxon>Bacteria</taxon>
        <taxon>Pseudomonadati</taxon>
        <taxon>Bacteroidota</taxon>
        <taxon>Flavobacteriia</taxon>
        <taxon>Flavobacteriales</taxon>
        <taxon>Flavobacteriaceae</taxon>
        <taxon>Flavobacterium</taxon>
    </lineage>
</organism>
<dbReference type="GO" id="GO:0005524">
    <property type="term" value="F:ATP binding"/>
    <property type="evidence" value="ECO:0007669"/>
    <property type="project" value="InterPro"/>
</dbReference>
<reference evidence="4" key="1">
    <citation type="submission" date="2016-11" db="EMBL/GenBank/DDBJ databases">
        <authorList>
            <person name="Varghese N."/>
            <person name="Submissions S."/>
        </authorList>
    </citation>
    <scope>NUCLEOTIDE SEQUENCE [LARGE SCALE GENOMIC DNA]</scope>
    <source>
        <strain evidence="4">DSM 24724</strain>
    </source>
</reference>
<accession>A0A1M7GSV3</accession>
<dbReference type="InterPro" id="IPR003806">
    <property type="entry name" value="ATP-grasp_PylC-type"/>
</dbReference>
<dbReference type="OrthoDB" id="650389at2"/>
<dbReference type="Gene3D" id="3.30.470.20">
    <property type="entry name" value="ATP-grasp fold, B domain"/>
    <property type="match status" value="1"/>
</dbReference>
<dbReference type="GO" id="GO:0046872">
    <property type="term" value="F:metal ion binding"/>
    <property type="evidence" value="ECO:0007669"/>
    <property type="project" value="InterPro"/>
</dbReference>
<dbReference type="AlphaFoldDB" id="A0A1M7GSV3"/>
<keyword evidence="4" id="KW-1185">Reference proteome</keyword>
<sequence length="323" mass="36571">MEEKTVLVTGIGGNVGQGILRNIKSLNLNIRLIGVDVSSFTPGNHLCDKTYVVPYYYDESYISIISKIIDSENVALVLPSTDYEVYHLSMNRDKLNACVVASDVITAKTYLDKYETYLYLSKHNIPFSKSWLVGEYDFSEKDIIAKPREGRGSRGILINPENPNNLPDGYMIQPLSKGKEITTAVYVNKNQKLHGLFTMERKLTNGTTTESKVIFKHDDRLRKIAQSMIDLGGLKGSFNIQSIVTEQNEIIPFEVNCRISGTNSIRHNLGFQDVKYAIQEYLFDKEPDTPKPIEGIATRILMDVIYQNCSDFESLDSSNYFLF</sequence>
<evidence type="ECO:0000313" key="3">
    <source>
        <dbReference type="EMBL" id="SHM19336.1"/>
    </source>
</evidence>
<feature type="domain" description="ATP-grasp fold PylC-type" evidence="1">
    <location>
        <begin position="112"/>
        <end position="262"/>
    </location>
</feature>
<protein>
    <submittedName>
        <fullName evidence="3">Carbamoyl-phosphate synthase large subunit</fullName>
    </submittedName>
</protein>
<proteinExistence type="predicted"/>